<dbReference type="InterPro" id="IPR051685">
    <property type="entry name" value="Ycf3/AcsC/BcsC/TPR_MFPF"/>
</dbReference>
<comment type="caution">
    <text evidence="4">The sequence shown here is derived from an EMBL/GenBank/DDBJ whole genome shotgun (WGS) entry which is preliminary data.</text>
</comment>
<dbReference type="PANTHER" id="PTHR44943">
    <property type="entry name" value="CELLULOSE SYNTHASE OPERON PROTEIN C"/>
    <property type="match status" value="1"/>
</dbReference>
<dbReference type="Gene3D" id="3.40.50.10070">
    <property type="entry name" value="TolB, N-terminal domain"/>
    <property type="match status" value="1"/>
</dbReference>
<feature type="repeat" description="TPR" evidence="3">
    <location>
        <begin position="298"/>
        <end position="331"/>
    </location>
</feature>
<proteinExistence type="predicted"/>
<dbReference type="PANTHER" id="PTHR44943:SF8">
    <property type="entry name" value="TPR REPEAT-CONTAINING PROTEIN MJ0263"/>
    <property type="match status" value="1"/>
</dbReference>
<evidence type="ECO:0000256" key="2">
    <source>
        <dbReference type="ARBA" id="ARBA00022803"/>
    </source>
</evidence>
<reference evidence="4 5" key="1">
    <citation type="journal article" date="2014" name="Int. J. Syst. Evol. Microbiol.">
        <title>Complete genome sequence of Corynebacterium casei LMG S-19264T (=DSM 44701T), isolated from a smear-ripened cheese.</title>
        <authorList>
            <consortium name="US DOE Joint Genome Institute (JGI-PGF)"/>
            <person name="Walter F."/>
            <person name="Albersmeier A."/>
            <person name="Kalinowski J."/>
            <person name="Ruckert C."/>
        </authorList>
    </citation>
    <scope>NUCLEOTIDE SEQUENCE [LARGE SCALE GENOMIC DNA]</scope>
    <source>
        <strain evidence="4 5">NBRC 110095</strain>
    </source>
</reference>
<dbReference type="SMART" id="SM00028">
    <property type="entry name" value="TPR"/>
    <property type="match status" value="3"/>
</dbReference>
<dbReference type="Pfam" id="PF13432">
    <property type="entry name" value="TPR_16"/>
    <property type="match status" value="1"/>
</dbReference>
<dbReference type="Proteomes" id="UP001156870">
    <property type="component" value="Unassembled WGS sequence"/>
</dbReference>
<dbReference type="EMBL" id="BSPD01000075">
    <property type="protein sequence ID" value="GLS27381.1"/>
    <property type="molecule type" value="Genomic_DNA"/>
</dbReference>
<evidence type="ECO:0008006" key="6">
    <source>
        <dbReference type="Google" id="ProtNLM"/>
    </source>
</evidence>
<accession>A0AA37WPW7</accession>
<evidence type="ECO:0000313" key="4">
    <source>
        <dbReference type="EMBL" id="GLS27381.1"/>
    </source>
</evidence>
<dbReference type="PROSITE" id="PS50005">
    <property type="entry name" value="TPR"/>
    <property type="match status" value="2"/>
</dbReference>
<dbReference type="AlphaFoldDB" id="A0AA37WPW7"/>
<dbReference type="Gene3D" id="1.25.40.10">
    <property type="entry name" value="Tetratricopeptide repeat domain"/>
    <property type="match status" value="1"/>
</dbReference>
<evidence type="ECO:0000256" key="3">
    <source>
        <dbReference type="PROSITE-ProRule" id="PRU00339"/>
    </source>
</evidence>
<dbReference type="SUPFAM" id="SSF48452">
    <property type="entry name" value="TPR-like"/>
    <property type="match status" value="2"/>
</dbReference>
<name>A0AA37WPW7_9GAMM</name>
<dbReference type="InterPro" id="IPR011990">
    <property type="entry name" value="TPR-like_helical_dom_sf"/>
</dbReference>
<dbReference type="InterPro" id="IPR019734">
    <property type="entry name" value="TPR_rpt"/>
</dbReference>
<keyword evidence="5" id="KW-1185">Reference proteome</keyword>
<evidence type="ECO:0000313" key="5">
    <source>
        <dbReference type="Proteomes" id="UP001156870"/>
    </source>
</evidence>
<evidence type="ECO:0000256" key="1">
    <source>
        <dbReference type="ARBA" id="ARBA00022737"/>
    </source>
</evidence>
<feature type="repeat" description="TPR" evidence="3">
    <location>
        <begin position="264"/>
        <end position="297"/>
    </location>
</feature>
<gene>
    <name evidence="4" type="ORF">GCM10007877_31000</name>
</gene>
<keyword evidence="1" id="KW-0677">Repeat</keyword>
<protein>
    <recommendedName>
        <fullName evidence="6">Tetratricopeptide repeat protein</fullName>
    </recommendedName>
</protein>
<sequence length="642" mass="71940">MFDNRSSGELFNQLASVNSLDDIGQLFIEPAVEKTTTEDINIAVLPFLNLSGNEKTDYLSAGLTEDIRNTLIRNGGIRVAARTSSQAMVDQAIGIREIARKLNAQHIVEGTLRVINNSLRITVQVSDAISGYPTWAETYSGELNHLFDLQDNIASDLIRALNPSTITTTNVNTRFTAGTDNIAAYDHYLLGRHHWNLRTKESIETAIGYFQRAIDQDENFALAYSGLADCYLLTHLYGEEALDSAIDKASPLIEKSLALNPNSAEAYASWGLLESFLEHQENARRYYQKAVELNPNYSMARMWLGSVLLDLGDVFSAHEQYQVAIRLDPLHPAVQANYLQSLLSMGRYQDVISHVPQFYDTSQSDAIIMMEMMAYLGLGDYARVLETAERYTLSGKYEMAQAQIVHQAFLAMNMMDRALEQLEYVKQLNNGHKGKRIAASLAAHAIANEELPLLQTAINTLNEYANTSTEKAYSSQCYLEYIALYSGIQSWFQSDYTEAASLFQESIRLNEVHSCYHQADITLTSYAYLIKSLRELGEENKSHQTFIAATEHLRSLRQKGQSGTLLAIAEAALFAAADDTDKLFQSLMEWQDKGVQLYGFLNSSPIFKDAQQSLLTHPEIQSAARALEEMTQRCRQIVLPTI</sequence>
<keyword evidence="2 3" id="KW-0802">TPR repeat</keyword>
<organism evidence="4 5">
    <name type="scientific">Marinibactrum halimedae</name>
    <dbReference type="NCBI Taxonomy" id="1444977"/>
    <lineage>
        <taxon>Bacteria</taxon>
        <taxon>Pseudomonadati</taxon>
        <taxon>Pseudomonadota</taxon>
        <taxon>Gammaproteobacteria</taxon>
        <taxon>Cellvibrionales</taxon>
        <taxon>Cellvibrionaceae</taxon>
        <taxon>Marinibactrum</taxon>
    </lineage>
</organism>